<proteinExistence type="predicted"/>
<protein>
    <submittedName>
        <fullName evidence="1">Uncharacterized protein</fullName>
    </submittedName>
</protein>
<reference evidence="1" key="1">
    <citation type="submission" date="2018-02" db="EMBL/GenBank/DDBJ databases">
        <title>Rhizophora mucronata_Transcriptome.</title>
        <authorList>
            <person name="Meera S.P."/>
            <person name="Sreeshan A."/>
            <person name="Augustine A."/>
        </authorList>
    </citation>
    <scope>NUCLEOTIDE SEQUENCE</scope>
    <source>
        <tissue evidence="1">Leaf</tissue>
    </source>
</reference>
<evidence type="ECO:0000313" key="1">
    <source>
        <dbReference type="EMBL" id="MBX53242.1"/>
    </source>
</evidence>
<dbReference type="EMBL" id="GGEC01072758">
    <property type="protein sequence ID" value="MBX53242.1"/>
    <property type="molecule type" value="Transcribed_RNA"/>
</dbReference>
<accession>A0A2P2PEW0</accession>
<name>A0A2P2PEW0_RHIMU</name>
<dbReference type="AlphaFoldDB" id="A0A2P2PEW0"/>
<sequence length="76" mass="8747">MRNVSSDEIVVKDQSLEFSSVDTNAFWNFTSEVVCPHNQVRKIWQGPNLQRNWSFQVVETKINATQILAAYLDTSN</sequence>
<organism evidence="1">
    <name type="scientific">Rhizophora mucronata</name>
    <name type="common">Asiatic mangrove</name>
    <dbReference type="NCBI Taxonomy" id="61149"/>
    <lineage>
        <taxon>Eukaryota</taxon>
        <taxon>Viridiplantae</taxon>
        <taxon>Streptophyta</taxon>
        <taxon>Embryophyta</taxon>
        <taxon>Tracheophyta</taxon>
        <taxon>Spermatophyta</taxon>
        <taxon>Magnoliopsida</taxon>
        <taxon>eudicotyledons</taxon>
        <taxon>Gunneridae</taxon>
        <taxon>Pentapetalae</taxon>
        <taxon>rosids</taxon>
        <taxon>fabids</taxon>
        <taxon>Malpighiales</taxon>
        <taxon>Rhizophoraceae</taxon>
        <taxon>Rhizophora</taxon>
    </lineage>
</organism>